<reference evidence="1 2" key="1">
    <citation type="submission" date="2018-10" db="EMBL/GenBank/DDBJ databases">
        <title>Genomic Encyclopedia of Type Strains, Phase IV (KMG-IV): sequencing the most valuable type-strain genomes for metagenomic binning, comparative biology and taxonomic classification.</title>
        <authorList>
            <person name="Goeker M."/>
        </authorList>
    </citation>
    <scope>NUCLEOTIDE SEQUENCE [LARGE SCALE GENOMIC DNA]</scope>
    <source>
        <strain evidence="1 2">DSM 23841</strain>
    </source>
</reference>
<dbReference type="AlphaFoldDB" id="A0A495VQ62"/>
<evidence type="ECO:0000313" key="2">
    <source>
        <dbReference type="Proteomes" id="UP000270626"/>
    </source>
</evidence>
<dbReference type="Gene3D" id="3.40.630.30">
    <property type="match status" value="1"/>
</dbReference>
<gene>
    <name evidence="1" type="ORF">DFR40_2653</name>
</gene>
<protein>
    <submittedName>
        <fullName evidence="1">Uncharacterized protein</fullName>
    </submittedName>
</protein>
<dbReference type="RefSeq" id="WP_121458954.1">
    <property type="nucleotide sequence ID" value="NZ_RBXP01000017.1"/>
</dbReference>
<dbReference type="InterPro" id="IPR016181">
    <property type="entry name" value="Acyl_CoA_acyltransferase"/>
</dbReference>
<dbReference type="SUPFAM" id="SSF55729">
    <property type="entry name" value="Acyl-CoA N-acyltransferases (Nat)"/>
    <property type="match status" value="1"/>
</dbReference>
<sequence length="213" mass="23533">MLLALPAFSFPTLALRRPLRSELRIDVDLPPASLEAELAALDRRLRTPGDALHACATWPAPLPGLYFRHREADGEHFVYVVDGASGRLAGYTVFNRLIEIDRRSDRHVRSPHSKYAPAWQGRGLASAVYAWALARGICLVSGARQSPAAFALWQSLGRRQPLHYVDIRDKRIHDLGPSVDAARRDLLTTRMFLAGAGWTATALRRAGVLHDAG</sequence>
<dbReference type="OrthoDB" id="8962596at2"/>
<accession>A0A495VQ62</accession>
<proteinExistence type="predicted"/>
<organism evidence="1 2">
    <name type="scientific">Azonexus fungiphilus</name>
    <dbReference type="NCBI Taxonomy" id="146940"/>
    <lineage>
        <taxon>Bacteria</taxon>
        <taxon>Pseudomonadati</taxon>
        <taxon>Pseudomonadota</taxon>
        <taxon>Betaproteobacteria</taxon>
        <taxon>Rhodocyclales</taxon>
        <taxon>Azonexaceae</taxon>
        <taxon>Azonexus</taxon>
    </lineage>
</organism>
<keyword evidence="2" id="KW-1185">Reference proteome</keyword>
<name>A0A495VQ62_9RHOO</name>
<comment type="caution">
    <text evidence="1">The sequence shown here is derived from an EMBL/GenBank/DDBJ whole genome shotgun (WGS) entry which is preliminary data.</text>
</comment>
<dbReference type="EMBL" id="RBXP01000017">
    <property type="protein sequence ID" value="RKT50727.1"/>
    <property type="molecule type" value="Genomic_DNA"/>
</dbReference>
<dbReference type="Proteomes" id="UP000270626">
    <property type="component" value="Unassembled WGS sequence"/>
</dbReference>
<evidence type="ECO:0000313" key="1">
    <source>
        <dbReference type="EMBL" id="RKT50727.1"/>
    </source>
</evidence>